<organism evidence="1">
    <name type="scientific">marine sediment metagenome</name>
    <dbReference type="NCBI Taxonomy" id="412755"/>
    <lineage>
        <taxon>unclassified sequences</taxon>
        <taxon>metagenomes</taxon>
        <taxon>ecological metagenomes</taxon>
    </lineage>
</organism>
<dbReference type="EMBL" id="LAZR01005546">
    <property type="protein sequence ID" value="KKM99029.1"/>
    <property type="molecule type" value="Genomic_DNA"/>
</dbReference>
<protein>
    <submittedName>
        <fullName evidence="1">Uncharacterized protein</fullName>
    </submittedName>
</protein>
<reference evidence="1" key="1">
    <citation type="journal article" date="2015" name="Nature">
        <title>Complex archaea that bridge the gap between prokaryotes and eukaryotes.</title>
        <authorList>
            <person name="Spang A."/>
            <person name="Saw J.H."/>
            <person name="Jorgensen S.L."/>
            <person name="Zaremba-Niedzwiedzka K."/>
            <person name="Martijn J."/>
            <person name="Lind A.E."/>
            <person name="van Eijk R."/>
            <person name="Schleper C."/>
            <person name="Guy L."/>
            <person name="Ettema T.J."/>
        </authorList>
    </citation>
    <scope>NUCLEOTIDE SEQUENCE</scope>
</reference>
<comment type="caution">
    <text evidence="1">The sequence shown here is derived from an EMBL/GenBank/DDBJ whole genome shotgun (WGS) entry which is preliminary data.</text>
</comment>
<dbReference type="AlphaFoldDB" id="A0A0F9LV49"/>
<sequence>IPWLGYEINKIYQSDINLRMSSINTTKSGVEYWLK</sequence>
<gene>
    <name evidence="1" type="ORF">LCGC14_1151900</name>
</gene>
<accession>A0A0F9LV49</accession>
<evidence type="ECO:0000313" key="1">
    <source>
        <dbReference type="EMBL" id="KKM99029.1"/>
    </source>
</evidence>
<proteinExistence type="predicted"/>
<feature type="non-terminal residue" evidence="1">
    <location>
        <position position="1"/>
    </location>
</feature>
<name>A0A0F9LV49_9ZZZZ</name>